<gene>
    <name evidence="1" type="ORF">HG933_11080</name>
</gene>
<evidence type="ECO:0000313" key="2">
    <source>
        <dbReference type="Proteomes" id="UP000536773"/>
    </source>
</evidence>
<sequence>MSKGIQIDRVKYFEKDGKIDIAYKKKEDNSDAVFIASFREQASPEFYEAMQNLAPSVCQILELPVSVENKLIPYGVSFKYANDGAMSAVISAKLKLPAKDTCVSINTPRMKCPQDEVDAQESTALTKDSVQALWAVESEAQKYLRGDRAQMKLFGDNGEPNAQGA</sequence>
<evidence type="ECO:0000313" key="1">
    <source>
        <dbReference type="EMBL" id="NMK39898.1"/>
    </source>
</evidence>
<proteinExistence type="predicted"/>
<dbReference type="EMBL" id="JABBJH010000024">
    <property type="protein sequence ID" value="NMK39898.1"/>
    <property type="molecule type" value="Genomic_DNA"/>
</dbReference>
<reference evidence="1 2" key="1">
    <citation type="submission" date="2020-04" db="EMBL/GenBank/DDBJ databases">
        <authorList>
            <person name="Hitch T.C.A."/>
            <person name="Wylensek D."/>
            <person name="Clavel T."/>
        </authorList>
    </citation>
    <scope>NUCLEOTIDE SEQUENCE [LARGE SCALE GENOMIC DNA]</scope>
    <source>
        <strain evidence="1 2">WCA-386-APC-2A</strain>
    </source>
</reference>
<organism evidence="1 2">
    <name type="scientific">Megasphaera elsdenii</name>
    <dbReference type="NCBI Taxonomy" id="907"/>
    <lineage>
        <taxon>Bacteria</taxon>
        <taxon>Bacillati</taxon>
        <taxon>Bacillota</taxon>
        <taxon>Negativicutes</taxon>
        <taxon>Veillonellales</taxon>
        <taxon>Veillonellaceae</taxon>
        <taxon>Megasphaera</taxon>
    </lineage>
</organism>
<comment type="caution">
    <text evidence="1">The sequence shown here is derived from an EMBL/GenBank/DDBJ whole genome shotgun (WGS) entry which is preliminary data.</text>
</comment>
<dbReference type="Proteomes" id="UP000536773">
    <property type="component" value="Unassembled WGS sequence"/>
</dbReference>
<accession>A0A848ETA1</accession>
<protein>
    <submittedName>
        <fullName evidence="1">Uncharacterized protein</fullName>
    </submittedName>
</protein>
<dbReference type="AlphaFoldDB" id="A0A848ETA1"/>
<dbReference type="RefSeq" id="WP_169013969.1">
    <property type="nucleotide sequence ID" value="NZ_JABBJH010000024.1"/>
</dbReference>
<name>A0A848ETA1_MEGEL</name>